<keyword evidence="3 9" id="KW-0138">CF(0)</keyword>
<evidence type="ECO:0000256" key="7">
    <source>
        <dbReference type="ARBA" id="ARBA00023128"/>
    </source>
</evidence>
<sequence>MLSRLALRGNHLQHAIPTLSVSQFRLSSSSQPTSPKGQQPATVTAEERDLVNFPRPLRPMYSGKVRLGFIPEEWFQFFYKKTGVTGPYLFGSGLITYLCSKEIFILEHEFYTGLCIAIMVIFAAKKFGPGVSKYLDKEIAEYEGMWNDYKDSSVKSIEDAIAEEKKEQWRLEGQKMLFDAKRENVQLQLESEYRHRLMQVYEEVKKRMDYQVQLVNTRRMLEQKHMVNWIVDSVIKGISPQQEKEALQKCMSDLKSLAASVH</sequence>
<evidence type="ECO:0000256" key="8">
    <source>
        <dbReference type="ARBA" id="ARBA00023136"/>
    </source>
</evidence>
<keyword evidence="5 9" id="KW-0999">Mitochondrion inner membrane</keyword>
<dbReference type="Gene3D" id="1.20.5.2210">
    <property type="match status" value="1"/>
</dbReference>
<dbReference type="Pfam" id="PF05405">
    <property type="entry name" value="Mt_ATP-synt_B"/>
    <property type="match status" value="1"/>
</dbReference>
<evidence type="ECO:0000256" key="4">
    <source>
        <dbReference type="ARBA" id="ARBA00022781"/>
    </source>
</evidence>
<organism evidence="11 12">
    <name type="scientific">Limulus polyphemus</name>
    <name type="common">Atlantic horseshoe crab</name>
    <dbReference type="NCBI Taxonomy" id="6850"/>
    <lineage>
        <taxon>Eukaryota</taxon>
        <taxon>Metazoa</taxon>
        <taxon>Ecdysozoa</taxon>
        <taxon>Arthropoda</taxon>
        <taxon>Chelicerata</taxon>
        <taxon>Merostomata</taxon>
        <taxon>Xiphosura</taxon>
        <taxon>Limulidae</taxon>
        <taxon>Limulus</taxon>
    </lineage>
</organism>
<comment type="similarity">
    <text evidence="1 9">Belongs to the eukaryotic ATPase B chain family.</text>
</comment>
<evidence type="ECO:0000256" key="5">
    <source>
        <dbReference type="ARBA" id="ARBA00022792"/>
    </source>
</evidence>
<keyword evidence="7 9" id="KW-0496">Mitochondrion</keyword>
<name>A0ABM1BC03_LIMPO</name>
<dbReference type="InterPro" id="IPR008688">
    <property type="entry name" value="ATP_synth_Bsub_B/MI25"/>
</dbReference>
<protein>
    <recommendedName>
        <fullName evidence="9">ATP synthase subunit b</fullName>
    </recommendedName>
</protein>
<dbReference type="PANTHER" id="PTHR12733">
    <property type="entry name" value="MITOCHONDRIAL ATP SYNTHASE B CHAIN"/>
    <property type="match status" value="1"/>
</dbReference>
<keyword evidence="11" id="KW-1185">Reference proteome</keyword>
<proteinExistence type="inferred from homology"/>
<dbReference type="GeneID" id="106463460"/>
<dbReference type="Proteomes" id="UP000694941">
    <property type="component" value="Unplaced"/>
</dbReference>
<evidence type="ECO:0000256" key="9">
    <source>
        <dbReference type="RuleBase" id="RU368017"/>
    </source>
</evidence>
<dbReference type="SUPFAM" id="SSF161060">
    <property type="entry name" value="ATP synthase B chain-like"/>
    <property type="match status" value="1"/>
</dbReference>
<evidence type="ECO:0000256" key="2">
    <source>
        <dbReference type="ARBA" id="ARBA00022448"/>
    </source>
</evidence>
<evidence type="ECO:0000313" key="11">
    <source>
        <dbReference type="Proteomes" id="UP000694941"/>
    </source>
</evidence>
<evidence type="ECO:0000256" key="10">
    <source>
        <dbReference type="SAM" id="MobiDB-lite"/>
    </source>
</evidence>
<keyword evidence="4 9" id="KW-0375">Hydrogen ion transport</keyword>
<feature type="region of interest" description="Disordered" evidence="10">
    <location>
        <begin position="26"/>
        <end position="45"/>
    </location>
</feature>
<comment type="subcellular location">
    <subcellularLocation>
        <location evidence="9">Mitochondrion</location>
    </subcellularLocation>
    <subcellularLocation>
        <location evidence="9">Mitochondrion inner membrane</location>
    </subcellularLocation>
</comment>
<evidence type="ECO:0000256" key="6">
    <source>
        <dbReference type="ARBA" id="ARBA00023065"/>
    </source>
</evidence>
<comment type="subunit">
    <text evidence="9">F-type ATPases have 2 components, CF(1) - the catalytic core - and CF(0) - the membrane proton channel. CF(1) and CF(0) have multiple subunits.</text>
</comment>
<evidence type="ECO:0000256" key="1">
    <source>
        <dbReference type="ARBA" id="ARBA00007479"/>
    </source>
</evidence>
<dbReference type="InterPro" id="IPR013837">
    <property type="entry name" value="ATP_synth_F0_suB"/>
</dbReference>
<accession>A0ABM1BC03</accession>
<keyword evidence="2 9" id="KW-0813">Transport</keyword>
<reference evidence="12" key="1">
    <citation type="submission" date="2025-08" db="UniProtKB">
        <authorList>
            <consortium name="RefSeq"/>
        </authorList>
    </citation>
    <scope>IDENTIFICATION</scope>
    <source>
        <tissue evidence="12">Muscle</tissue>
    </source>
</reference>
<evidence type="ECO:0000256" key="3">
    <source>
        <dbReference type="ARBA" id="ARBA00022547"/>
    </source>
</evidence>
<comment type="function">
    <text evidence="9">Subunit b, of the mitochondrial membrane ATP synthase complex (F(1)F(0) ATP synthase or Complex V) that produces ATP from ADP in the presence of a proton gradient across the membrane which is generated by electron transport complexes of the respiratory chain. ATP synthase complex consist of a soluble F(1) head domain - the catalytic core - and a membrane F(1) domain - the membrane proton channel. These two domains are linked by a central stalk rotating inside the F(1) region and a stationary peripheral stalk. During catalysis, ATP synthesis in the catalytic domain of F(1) is coupled via a rotary mechanism of the central stalk subunits to proton translocation. In vivo, can only synthesize ATP although its ATP hydrolase activity can be activated artificially in vitro. Part of the complex F(0) domain. Part of the complex F(0) domain and the peripheric stalk, which acts as a stator to hold the catalytic alpha(3)beta(3) subcomplex and subunit a/ATP6 static relative to the rotary elements.</text>
</comment>
<dbReference type="RefSeq" id="XP_013778945.1">
    <property type="nucleotide sequence ID" value="XM_013923491.2"/>
</dbReference>
<gene>
    <name evidence="12" type="primary">LOC106463460</name>
</gene>
<feature type="compositionally biased region" description="Low complexity" evidence="10">
    <location>
        <begin position="26"/>
        <end position="40"/>
    </location>
</feature>
<keyword evidence="8 9" id="KW-0472">Membrane</keyword>
<keyword evidence="6 9" id="KW-0406">Ion transport</keyword>
<evidence type="ECO:0000313" key="12">
    <source>
        <dbReference type="RefSeq" id="XP_013778945.1"/>
    </source>
</evidence>
<dbReference type="PANTHER" id="PTHR12733:SF3">
    <property type="entry name" value="ATP SYNTHASE F(0) COMPLEX SUBUNIT B1, MITOCHONDRIAL"/>
    <property type="match status" value="1"/>
</dbReference>